<evidence type="ECO:0000256" key="5">
    <source>
        <dbReference type="SAM" id="Phobius"/>
    </source>
</evidence>
<proteinExistence type="predicted"/>
<protein>
    <recommendedName>
        <fullName evidence="8">DUF4870 domain-containing protein</fullName>
    </recommendedName>
</protein>
<accession>A0A135L5D1</accession>
<organism evidence="6 7">
    <name type="scientific">Tepidibacillus decaturensis</name>
    <dbReference type="NCBI Taxonomy" id="1413211"/>
    <lineage>
        <taxon>Bacteria</taxon>
        <taxon>Bacillati</taxon>
        <taxon>Bacillota</taxon>
        <taxon>Bacilli</taxon>
        <taxon>Bacillales</taxon>
        <taxon>Bacillaceae</taxon>
        <taxon>Tepidibacillus</taxon>
    </lineage>
</organism>
<evidence type="ECO:0000313" key="6">
    <source>
        <dbReference type="EMBL" id="KXG44140.1"/>
    </source>
</evidence>
<sequence>MKDYRIFAALSYFSIFFAGFIFPLAVYFIVKDDEIKHHAKRALISHILPFLTFIIVVFGMISGSTGSVIGSMILFMILNFFIVIWNVIQGIKVLM</sequence>
<keyword evidence="7" id="KW-1185">Reference proteome</keyword>
<evidence type="ECO:0000256" key="1">
    <source>
        <dbReference type="ARBA" id="ARBA00004141"/>
    </source>
</evidence>
<keyword evidence="4 5" id="KW-0472">Membrane</keyword>
<dbReference type="EMBL" id="LSKU01000001">
    <property type="protein sequence ID" value="KXG44140.1"/>
    <property type="molecule type" value="Genomic_DNA"/>
</dbReference>
<evidence type="ECO:0000256" key="4">
    <source>
        <dbReference type="ARBA" id="ARBA00023136"/>
    </source>
</evidence>
<feature type="transmembrane region" description="Helical" evidence="5">
    <location>
        <begin position="68"/>
        <end position="88"/>
    </location>
</feature>
<dbReference type="Proteomes" id="UP000070352">
    <property type="component" value="Unassembled WGS sequence"/>
</dbReference>
<name>A0A135L5D1_9BACI</name>
<feature type="transmembrane region" description="Helical" evidence="5">
    <location>
        <begin position="6"/>
        <end position="30"/>
    </location>
</feature>
<dbReference type="RefSeq" id="WP_068725499.1">
    <property type="nucleotide sequence ID" value="NZ_LSKU01000001.1"/>
</dbReference>
<dbReference type="InterPro" id="IPR019109">
    <property type="entry name" value="MamF_MmsF"/>
</dbReference>
<dbReference type="Pfam" id="PF09685">
    <property type="entry name" value="MamF_MmsF"/>
    <property type="match status" value="1"/>
</dbReference>
<reference evidence="6 7" key="1">
    <citation type="submission" date="2016-02" db="EMBL/GenBank/DDBJ databases">
        <title>Draft Genome for Tepidibacillus decaturensis nov. sp. Strain Z9, an Anaerobic, Moderately Thermophilic and Heterotrophic Bacterium from Deep Subsurface of the Illinois Basin, USA.</title>
        <authorList>
            <person name="Dong Y."/>
            <person name="Chang J.Y."/>
            <person name="Sanford R."/>
            <person name="Fouke B.W."/>
        </authorList>
    </citation>
    <scope>NUCLEOTIDE SEQUENCE [LARGE SCALE GENOMIC DNA]</scope>
    <source>
        <strain evidence="6 7">Z9</strain>
    </source>
</reference>
<evidence type="ECO:0008006" key="8">
    <source>
        <dbReference type="Google" id="ProtNLM"/>
    </source>
</evidence>
<dbReference type="OrthoDB" id="2328241at2"/>
<gene>
    <name evidence="6" type="ORF">U473_09095</name>
</gene>
<feature type="transmembrane region" description="Helical" evidence="5">
    <location>
        <begin position="42"/>
        <end position="62"/>
    </location>
</feature>
<dbReference type="STRING" id="1413211.U473_09095"/>
<comment type="caution">
    <text evidence="6">The sequence shown here is derived from an EMBL/GenBank/DDBJ whole genome shotgun (WGS) entry which is preliminary data.</text>
</comment>
<dbReference type="AlphaFoldDB" id="A0A135L5D1"/>
<evidence type="ECO:0000256" key="2">
    <source>
        <dbReference type="ARBA" id="ARBA00022692"/>
    </source>
</evidence>
<keyword evidence="3 5" id="KW-1133">Transmembrane helix</keyword>
<keyword evidence="2 5" id="KW-0812">Transmembrane</keyword>
<evidence type="ECO:0000256" key="3">
    <source>
        <dbReference type="ARBA" id="ARBA00022989"/>
    </source>
</evidence>
<comment type="subcellular location">
    <subcellularLocation>
        <location evidence="1">Membrane</location>
        <topology evidence="1">Multi-pass membrane protein</topology>
    </subcellularLocation>
</comment>
<evidence type="ECO:0000313" key="7">
    <source>
        <dbReference type="Proteomes" id="UP000070352"/>
    </source>
</evidence>